<proteinExistence type="predicted"/>
<sequence length="617" mass="68452">MDDIDLYSTPEAEDRAKRLQRNTSAVAPPESPGKLASDDDWEDVADNYSVVSLPTSDDESEEKPILSPPAFRPSKGKSPSIRKAPKNDDERPINQQPTPDPSTQISSPSCQAASWKQQACNKSTAANPHIKCPSSSSSSSSTERSNVVPTPVGPNNAVKTEMGTEASNVFSNNEGIADAVTVAKPPRQSSRLSQRPGADRNESLLDLLGTPVSRGPSTADINPAWGRSSGRTATDELDFANLSLAARETESQKDFVSNYEKADTVIKKGGTIGESFDFDDASTNPVFINDGLRVLDRMLKDTSAIAAKPSGTQIHADIDSHCRALAAQVRDLLPILAKYADHWERPNSTASDLPLDPSLMMWIASLSRTLTDLQDKFKILDAPADSVEYERILSYLNLIKSLSDYHRQMDEFLPIMQVDFDDFQTKHMSFPSPTVTAPSMGPRRNFQAPYRENDQIPRIRCALYLLKDELQRAVTILKNSQKWLSEPATVIVNDVITDMGDIFEAVSQALTNNGSEWIEKDLMRGTHARPLTYAEFRDLDPVTIDDLTGRVRQICDVVHIEPSESRMWSADMIREHHVCMLIEQQQIDSLESIASVLKEMMYPTTKTAEFEDFLKEM</sequence>
<evidence type="ECO:0000313" key="2">
    <source>
        <dbReference type="EMBL" id="KAF9870203.1"/>
    </source>
</evidence>
<reference evidence="2" key="1">
    <citation type="submission" date="2020-03" db="EMBL/GenBank/DDBJ databases">
        <authorList>
            <person name="He L."/>
        </authorList>
    </citation>
    <scope>NUCLEOTIDE SEQUENCE</scope>
    <source>
        <strain evidence="2">CkLH20</strain>
    </source>
</reference>
<reference evidence="2" key="2">
    <citation type="submission" date="2020-11" db="EMBL/GenBank/DDBJ databases">
        <title>Whole genome sequencing of Colletotrichum sp.</title>
        <authorList>
            <person name="Li H."/>
        </authorList>
    </citation>
    <scope>NUCLEOTIDE SEQUENCE</scope>
    <source>
        <strain evidence="2">CkLH20</strain>
    </source>
</reference>
<name>A0A9P6HSS5_9PEZI</name>
<dbReference type="Proteomes" id="UP000781932">
    <property type="component" value="Unassembled WGS sequence"/>
</dbReference>
<dbReference type="OrthoDB" id="5294021at2759"/>
<feature type="region of interest" description="Disordered" evidence="1">
    <location>
        <begin position="181"/>
        <end position="229"/>
    </location>
</feature>
<organism evidence="2 3">
    <name type="scientific">Colletotrichum karsti</name>
    <dbReference type="NCBI Taxonomy" id="1095194"/>
    <lineage>
        <taxon>Eukaryota</taxon>
        <taxon>Fungi</taxon>
        <taxon>Dikarya</taxon>
        <taxon>Ascomycota</taxon>
        <taxon>Pezizomycotina</taxon>
        <taxon>Sordariomycetes</taxon>
        <taxon>Hypocreomycetidae</taxon>
        <taxon>Glomerellales</taxon>
        <taxon>Glomerellaceae</taxon>
        <taxon>Colletotrichum</taxon>
        <taxon>Colletotrichum boninense species complex</taxon>
    </lineage>
</organism>
<keyword evidence="3" id="KW-1185">Reference proteome</keyword>
<feature type="compositionally biased region" description="Polar residues" evidence="1">
    <location>
        <begin position="93"/>
        <end position="126"/>
    </location>
</feature>
<accession>A0A9P6HSS5</accession>
<evidence type="ECO:0000313" key="3">
    <source>
        <dbReference type="Proteomes" id="UP000781932"/>
    </source>
</evidence>
<evidence type="ECO:0000256" key="1">
    <source>
        <dbReference type="SAM" id="MobiDB-lite"/>
    </source>
</evidence>
<dbReference type="AlphaFoldDB" id="A0A9P6HSS5"/>
<dbReference type="GeneID" id="62168076"/>
<comment type="caution">
    <text evidence="2">The sequence shown here is derived from an EMBL/GenBank/DDBJ whole genome shotgun (WGS) entry which is preliminary data.</text>
</comment>
<dbReference type="RefSeq" id="XP_038739664.1">
    <property type="nucleotide sequence ID" value="XM_038895002.1"/>
</dbReference>
<dbReference type="EMBL" id="JAATWM020000057">
    <property type="protein sequence ID" value="KAF9870203.1"/>
    <property type="molecule type" value="Genomic_DNA"/>
</dbReference>
<feature type="region of interest" description="Disordered" evidence="1">
    <location>
        <begin position="1"/>
        <end position="159"/>
    </location>
</feature>
<gene>
    <name evidence="2" type="ORF">CkaCkLH20_12289</name>
</gene>
<protein>
    <submittedName>
        <fullName evidence="2">Uncharacterized protein</fullName>
    </submittedName>
</protein>